<reference key="2">
    <citation type="submission" date="2011-05" db="EMBL/GenBank/DDBJ databases">
        <title>The Genome Sequence of Magnaporthe oryzae 70-15.</title>
        <authorList>
            <consortium name="The Broad Institute Genome Sequencing Platform"/>
            <person name="Ma L.-J."/>
            <person name="Dead R."/>
            <person name="Young S.K."/>
            <person name="Zeng Q."/>
            <person name="Gargeya S."/>
            <person name="Fitzgerald M."/>
            <person name="Haas B."/>
            <person name="Abouelleil A."/>
            <person name="Alvarado L."/>
            <person name="Arachchi H.M."/>
            <person name="Berlin A."/>
            <person name="Brown A."/>
            <person name="Chapman S.B."/>
            <person name="Chen Z."/>
            <person name="Dunbar C."/>
            <person name="Freedman E."/>
            <person name="Gearin G."/>
            <person name="Gellesch M."/>
            <person name="Goldberg J."/>
            <person name="Griggs A."/>
            <person name="Gujja S."/>
            <person name="Heiman D."/>
            <person name="Howarth C."/>
            <person name="Larson L."/>
            <person name="Lui A."/>
            <person name="MacDonald P.J.P."/>
            <person name="Mehta T."/>
            <person name="Montmayeur A."/>
            <person name="Murphy C."/>
            <person name="Neiman D."/>
            <person name="Pearson M."/>
            <person name="Priest M."/>
            <person name="Roberts A."/>
            <person name="Saif S."/>
            <person name="Shea T."/>
            <person name="Shenoy N."/>
            <person name="Sisk P."/>
            <person name="Stolte C."/>
            <person name="Sykes S."/>
            <person name="Yandava C."/>
            <person name="Wortman J."/>
            <person name="Nusbaum C."/>
            <person name="Birren B."/>
        </authorList>
    </citation>
    <scope>NUCLEOTIDE SEQUENCE</scope>
    <source>
        <strain>70-15</strain>
    </source>
</reference>
<dbReference type="EMBL" id="CM001234">
    <property type="protein sequence ID" value="EHA49565.1"/>
    <property type="molecule type" value="Genomic_DNA"/>
</dbReference>
<reference evidence="2 3" key="1">
    <citation type="journal article" date="2005" name="Nature">
        <title>The genome sequence of the rice blast fungus Magnaporthe grisea.</title>
        <authorList>
            <person name="Dean R.A."/>
            <person name="Talbot N.J."/>
            <person name="Ebbole D.J."/>
            <person name="Farman M.L."/>
            <person name="Mitchell T.K."/>
            <person name="Orbach M.J."/>
            <person name="Thon M."/>
            <person name="Kulkarni R."/>
            <person name="Xu J.R."/>
            <person name="Pan H."/>
            <person name="Read N.D."/>
            <person name="Lee Y.H."/>
            <person name="Carbone I."/>
            <person name="Brown D."/>
            <person name="Oh Y.Y."/>
            <person name="Donofrio N."/>
            <person name="Jeong J.S."/>
            <person name="Soanes D.M."/>
            <person name="Djonovic S."/>
            <person name="Kolomiets E."/>
            <person name="Rehmeyer C."/>
            <person name="Li W."/>
            <person name="Harding M."/>
            <person name="Kim S."/>
            <person name="Lebrun M.H."/>
            <person name="Bohnert H."/>
            <person name="Coughlan S."/>
            <person name="Butler J."/>
            <person name="Calvo S."/>
            <person name="Ma L.J."/>
            <person name="Nicol R."/>
            <person name="Purcell S."/>
            <person name="Nusbaum C."/>
            <person name="Galagan J.E."/>
            <person name="Birren B.W."/>
        </authorList>
    </citation>
    <scope>NUCLEOTIDE SEQUENCE [LARGE SCALE GENOMIC DNA]</scope>
    <source>
        <strain evidence="3">70-15 / ATCC MYA-4617 / FGSC 8958</strain>
    </source>
</reference>
<feature type="compositionally biased region" description="Basic residues" evidence="1">
    <location>
        <begin position="137"/>
        <end position="146"/>
    </location>
</feature>
<dbReference type="InParanoid" id="G4N9Q8"/>
<sequence length="158" mass="17662">MNTFEWEHNKDERQKTPQADFSRGFTGCINQVACAALGEVRVPQPSSIGAQLLAPKWMSRRVPGLPGNQVLVHDIVIASVNCLPEIKDMSRNMQKSGTKYLFFFFKIGSITYRKVDNTGKRSNLTRTQSSLFVGQKQNKKKKKKKNAVGGVSRTWGSG</sequence>
<name>G4N9Q8_PYRO7</name>
<dbReference type="KEGG" id="mgr:MGG_16999"/>
<accession>G4N9Q8</accession>
<gene>
    <name evidence="2" type="ORF">MGG_16999</name>
</gene>
<protein>
    <submittedName>
        <fullName evidence="2">Uncharacterized protein</fullName>
    </submittedName>
</protein>
<dbReference type="HOGENOM" id="CLU_1669731_0_0_1"/>
<dbReference type="AlphaFoldDB" id="G4N9Q8"/>
<evidence type="ECO:0000313" key="2">
    <source>
        <dbReference type="EMBL" id="EHA49565.1"/>
    </source>
</evidence>
<dbReference type="VEuPathDB" id="FungiDB:MGG_16999"/>
<feature type="region of interest" description="Disordered" evidence="1">
    <location>
        <begin position="130"/>
        <end position="158"/>
    </location>
</feature>
<proteinExistence type="predicted"/>
<dbReference type="GeneID" id="12986835"/>
<keyword evidence="3" id="KW-1185">Reference proteome</keyword>
<evidence type="ECO:0000313" key="3">
    <source>
        <dbReference type="Proteomes" id="UP000009058"/>
    </source>
</evidence>
<dbReference type="RefSeq" id="XP_003715884.1">
    <property type="nucleotide sequence ID" value="XM_003715836.1"/>
</dbReference>
<dbReference type="Proteomes" id="UP000009058">
    <property type="component" value="Chromosome 4"/>
</dbReference>
<organism evidence="2 3">
    <name type="scientific">Pyricularia oryzae (strain 70-15 / ATCC MYA-4617 / FGSC 8958)</name>
    <name type="common">Rice blast fungus</name>
    <name type="synonym">Magnaporthe oryzae</name>
    <dbReference type="NCBI Taxonomy" id="242507"/>
    <lineage>
        <taxon>Eukaryota</taxon>
        <taxon>Fungi</taxon>
        <taxon>Dikarya</taxon>
        <taxon>Ascomycota</taxon>
        <taxon>Pezizomycotina</taxon>
        <taxon>Sordariomycetes</taxon>
        <taxon>Sordariomycetidae</taxon>
        <taxon>Magnaporthales</taxon>
        <taxon>Pyriculariaceae</taxon>
        <taxon>Pyricularia</taxon>
    </lineage>
</organism>
<evidence type="ECO:0000256" key="1">
    <source>
        <dbReference type="SAM" id="MobiDB-lite"/>
    </source>
</evidence>